<feature type="zinc finger region" description="TRAF-type" evidence="5">
    <location>
        <begin position="54"/>
        <end position="96"/>
    </location>
</feature>
<evidence type="ECO:0000256" key="5">
    <source>
        <dbReference type="PROSITE-ProRule" id="PRU00207"/>
    </source>
</evidence>
<dbReference type="InterPro" id="IPR031890">
    <property type="entry name" value="Fbxo30/Fbxo40"/>
</dbReference>
<name>A0AAY4BM87_9TELE</name>
<feature type="region of interest" description="Disordered" evidence="6">
    <location>
        <begin position="231"/>
        <end position="263"/>
    </location>
</feature>
<keyword evidence="3" id="KW-0833">Ubl conjugation pathway</keyword>
<dbReference type="RefSeq" id="XP_028839925.1">
    <property type="nucleotide sequence ID" value="XM_028984092.1"/>
</dbReference>
<dbReference type="Proteomes" id="UP000694580">
    <property type="component" value="Chromosome 6"/>
</dbReference>
<reference evidence="9" key="2">
    <citation type="submission" date="2025-08" db="UniProtKB">
        <authorList>
            <consortium name="Ensembl"/>
        </authorList>
    </citation>
    <scope>IDENTIFICATION</scope>
</reference>
<dbReference type="Pfam" id="PF15966">
    <property type="entry name" value="F-box_4"/>
    <property type="match status" value="1"/>
</dbReference>
<dbReference type="Gene3D" id="3.30.40.150">
    <property type="entry name" value="TRAF-like zinc-finger, N-terminal subdomain"/>
    <property type="match status" value="1"/>
</dbReference>
<dbReference type="PANTHER" id="PTHR15933:SF21">
    <property type="entry name" value="F-BOX ONLY PROTEIN 40"/>
    <property type="match status" value="1"/>
</dbReference>
<evidence type="ECO:0000256" key="1">
    <source>
        <dbReference type="ARBA" id="ARBA00022723"/>
    </source>
</evidence>
<dbReference type="Ensembl" id="ENSDCDT00010025101.1">
    <property type="protein sequence ID" value="ENSDCDP00010022069.1"/>
    <property type="gene ID" value="ENSDCDG00010011730.1"/>
</dbReference>
<evidence type="ECO:0000256" key="2">
    <source>
        <dbReference type="ARBA" id="ARBA00022771"/>
    </source>
</evidence>
<proteinExistence type="predicted"/>
<evidence type="ECO:0000259" key="8">
    <source>
        <dbReference type="PROSITE" id="PS50181"/>
    </source>
</evidence>
<protein>
    <submittedName>
        <fullName evidence="9">Uncharacterized protein</fullName>
    </submittedName>
</protein>
<dbReference type="InterPro" id="IPR043013">
    <property type="entry name" value="Znf_TRAF_N"/>
</dbReference>
<keyword evidence="4 5" id="KW-0862">Zinc</keyword>
<reference evidence="9" key="3">
    <citation type="submission" date="2025-09" db="UniProtKB">
        <authorList>
            <consortium name="Ensembl"/>
        </authorList>
    </citation>
    <scope>IDENTIFICATION</scope>
</reference>
<evidence type="ECO:0000256" key="6">
    <source>
        <dbReference type="SAM" id="MobiDB-lite"/>
    </source>
</evidence>
<keyword evidence="1 5" id="KW-0479">Metal-binding</keyword>
<keyword evidence="10" id="KW-1185">Reference proteome</keyword>
<dbReference type="SUPFAM" id="SSF49599">
    <property type="entry name" value="TRAF domain-like"/>
    <property type="match status" value="1"/>
</dbReference>
<feature type="domain" description="F-box" evidence="8">
    <location>
        <begin position="529"/>
        <end position="583"/>
    </location>
</feature>
<dbReference type="Pfam" id="PF15965">
    <property type="entry name" value="zf-TRAF_2"/>
    <property type="match status" value="1"/>
</dbReference>
<organism evidence="9 10">
    <name type="scientific">Denticeps clupeoides</name>
    <name type="common">denticle herring</name>
    <dbReference type="NCBI Taxonomy" id="299321"/>
    <lineage>
        <taxon>Eukaryota</taxon>
        <taxon>Metazoa</taxon>
        <taxon>Chordata</taxon>
        <taxon>Craniata</taxon>
        <taxon>Vertebrata</taxon>
        <taxon>Euteleostomi</taxon>
        <taxon>Actinopterygii</taxon>
        <taxon>Neopterygii</taxon>
        <taxon>Teleostei</taxon>
        <taxon>Clupei</taxon>
        <taxon>Clupeiformes</taxon>
        <taxon>Denticipitoidei</taxon>
        <taxon>Denticipitidae</taxon>
        <taxon>Denticeps</taxon>
    </lineage>
</organism>
<reference evidence="9 10" key="1">
    <citation type="submission" date="2020-06" db="EMBL/GenBank/DDBJ databases">
        <authorList>
            <consortium name="Wellcome Sanger Institute Data Sharing"/>
        </authorList>
    </citation>
    <scope>NUCLEOTIDE SEQUENCE [LARGE SCALE GENOMIC DNA]</scope>
</reference>
<sequence>MGRQRTPSSKLHRHCETCYSRRCRVPVEISVSCLLINCRNLCGAAFHMCKEDEHMLLCPNEQVPCLNHLYGCPFTMCRSRLAPHIEVCPASVVFCSMDWNRWPAENTNGIFYENILKATKSEDALDLSMALRDQKKLFQSLQMKAVFPELIKKVAEVPVCEELEGAVGGATLLPEASTFEDAKNETLEEGELTQEEREALARSSIVDLENYNIWEKMFSMELSGCNQTIKAFGSTSNPSNKKEHEEQKQSLEPLKEEPQESEKATPIKMLESNLCQMEDDKFVVASSIYAASSKSKFIYGRIAPMKIISVRTFKIPTSFIARPGHIRNPIQKKRFNMAVDTSDLGVSVEELPKWDEVKATLLCSLEKELRGHLIAESSHTDYLFEDTGTQTYDFFSAPFDEQASLADVVADQALNLHVQIETESVTRKHNKSSSAFTFLCCHSFRRDEYASHYKNVHSDIQFSVSGWFEQRCPLAYLGCPFFQRRFQPSTQRATVSYNQELSAFVLRPEVAETLCEGMKSSQRKQACNVDTLNRLPFELLQHIAGFLDSFTLSQLALVSRQMRDVCSTLLPEKGMVSLKWEKKTYSHGGSSWKSRKKVWQFSNHFSTVDRWIFDNIPPISQHLKVCSYYQRDMKTNRVPLHGIFERRKVKDGTQSLVSMFRSEK</sequence>
<dbReference type="PROSITE" id="PS50181">
    <property type="entry name" value="FBOX"/>
    <property type="match status" value="1"/>
</dbReference>
<evidence type="ECO:0000256" key="4">
    <source>
        <dbReference type="ARBA" id="ARBA00022833"/>
    </source>
</evidence>
<dbReference type="GO" id="GO:0008270">
    <property type="term" value="F:zinc ion binding"/>
    <property type="evidence" value="ECO:0007669"/>
    <property type="project" value="UniProtKB-KW"/>
</dbReference>
<keyword evidence="2 5" id="KW-0863">Zinc-finger</keyword>
<dbReference type="InterPro" id="IPR001810">
    <property type="entry name" value="F-box_dom"/>
</dbReference>
<evidence type="ECO:0000313" key="9">
    <source>
        <dbReference type="Ensembl" id="ENSDCDP00010022069.1"/>
    </source>
</evidence>
<feature type="compositionally biased region" description="Basic and acidic residues" evidence="6">
    <location>
        <begin position="240"/>
        <end position="263"/>
    </location>
</feature>
<evidence type="ECO:0000256" key="3">
    <source>
        <dbReference type="ARBA" id="ARBA00022786"/>
    </source>
</evidence>
<evidence type="ECO:0000259" key="7">
    <source>
        <dbReference type="PROSITE" id="PS50145"/>
    </source>
</evidence>
<dbReference type="Gene3D" id="1.20.1280.50">
    <property type="match status" value="1"/>
</dbReference>
<dbReference type="RefSeq" id="XP_028839926.1">
    <property type="nucleotide sequence ID" value="XM_028984093.1"/>
</dbReference>
<dbReference type="GeneID" id="114792728"/>
<evidence type="ECO:0000313" key="10">
    <source>
        <dbReference type="Proteomes" id="UP000694580"/>
    </source>
</evidence>
<dbReference type="GO" id="GO:0005737">
    <property type="term" value="C:cytoplasm"/>
    <property type="evidence" value="ECO:0007669"/>
    <property type="project" value="TreeGrafter"/>
</dbReference>
<dbReference type="GO" id="GO:0061630">
    <property type="term" value="F:ubiquitin protein ligase activity"/>
    <property type="evidence" value="ECO:0007669"/>
    <property type="project" value="InterPro"/>
</dbReference>
<feature type="domain" description="TRAF-type" evidence="7">
    <location>
        <begin position="54"/>
        <end position="96"/>
    </location>
</feature>
<dbReference type="PROSITE" id="PS50145">
    <property type="entry name" value="ZF_TRAF"/>
    <property type="match status" value="1"/>
</dbReference>
<dbReference type="CDD" id="cd22101">
    <property type="entry name" value="F-box_FBXO30-like"/>
    <property type="match status" value="1"/>
</dbReference>
<dbReference type="GeneTree" id="ENSGT00950000183204"/>
<dbReference type="InterPro" id="IPR001293">
    <property type="entry name" value="Znf_TRAF"/>
</dbReference>
<dbReference type="InterPro" id="IPR036047">
    <property type="entry name" value="F-box-like_dom_sf"/>
</dbReference>
<dbReference type="SUPFAM" id="SSF81383">
    <property type="entry name" value="F-box domain"/>
    <property type="match status" value="1"/>
</dbReference>
<accession>A0AAY4BM87</accession>
<gene>
    <name evidence="9" type="primary">fbxo40.1</name>
</gene>
<dbReference type="PANTHER" id="PTHR15933">
    <property type="entry name" value="PROTEIN CBG16327"/>
    <property type="match status" value="1"/>
</dbReference>
<dbReference type="AlphaFoldDB" id="A0AAY4BM87"/>